<dbReference type="AlphaFoldDB" id="A0A6C0DWU2"/>
<dbReference type="PROSITE" id="PS50096">
    <property type="entry name" value="IQ"/>
    <property type="match status" value="1"/>
</dbReference>
<organism evidence="1">
    <name type="scientific">viral metagenome</name>
    <dbReference type="NCBI Taxonomy" id="1070528"/>
    <lineage>
        <taxon>unclassified sequences</taxon>
        <taxon>metagenomes</taxon>
        <taxon>organismal metagenomes</taxon>
    </lineage>
</organism>
<sequence>MVAMKYRCGCITLKGRRCKKTFSFVCAKTKCCIIHANAYLNYVLTIQRVYKGYIIRKYVRLLARLPCDIQRNIVFYMREPLYNARKNKCIQAILCKRFVAIFGTPKNIMSGFVVTNVNAFLGDYKSRVLIMNKTQFNDHVLDVAHLHKLYIKYMSITDNEYNNKLYIITNIVNKHIQECLYYYHHRGTPYLYSDAEMLTLNSNMTELQNSISVYKLEYMRNLHMRRDLHMRDLQNNSTI</sequence>
<name>A0A6C0DWU2_9ZZZZ</name>
<evidence type="ECO:0000313" key="1">
    <source>
        <dbReference type="EMBL" id="QHT20891.1"/>
    </source>
</evidence>
<accession>A0A6C0DWU2</accession>
<proteinExistence type="predicted"/>
<reference evidence="1" key="1">
    <citation type="journal article" date="2020" name="Nature">
        <title>Giant virus diversity and host interactions through global metagenomics.</title>
        <authorList>
            <person name="Schulz F."/>
            <person name="Roux S."/>
            <person name="Paez-Espino D."/>
            <person name="Jungbluth S."/>
            <person name="Walsh D.A."/>
            <person name="Denef V.J."/>
            <person name="McMahon K.D."/>
            <person name="Konstantinidis K.T."/>
            <person name="Eloe-Fadrosh E.A."/>
            <person name="Kyrpides N.C."/>
            <person name="Woyke T."/>
        </authorList>
    </citation>
    <scope>NUCLEOTIDE SEQUENCE</scope>
    <source>
        <strain evidence="1">GVMAG-M-3300023174-75</strain>
    </source>
</reference>
<protein>
    <submittedName>
        <fullName evidence="1">Uncharacterized protein</fullName>
    </submittedName>
</protein>
<dbReference type="EMBL" id="MN739683">
    <property type="protein sequence ID" value="QHT20891.1"/>
    <property type="molecule type" value="Genomic_DNA"/>
</dbReference>